<gene>
    <name evidence="2" type="ORF">ACFOW7_10065</name>
</gene>
<reference evidence="3" key="1">
    <citation type="journal article" date="2019" name="Int. J. Syst. Evol. Microbiol.">
        <title>The Global Catalogue of Microorganisms (GCM) 10K type strain sequencing project: providing services to taxonomists for standard genome sequencing and annotation.</title>
        <authorList>
            <consortium name="The Broad Institute Genomics Platform"/>
            <consortium name="The Broad Institute Genome Sequencing Center for Infectious Disease"/>
            <person name="Wu L."/>
            <person name="Ma J."/>
        </authorList>
    </citation>
    <scope>NUCLEOTIDE SEQUENCE [LARGE SCALE GENOMIC DNA]</scope>
    <source>
        <strain evidence="3">LMG 29894</strain>
    </source>
</reference>
<dbReference type="EMBL" id="JBHSBU010000001">
    <property type="protein sequence ID" value="MFC4159691.1"/>
    <property type="molecule type" value="Genomic_DNA"/>
</dbReference>
<name>A0ABV8MRZ3_9NEIS</name>
<protein>
    <submittedName>
        <fullName evidence="2">Uncharacterized protein</fullName>
    </submittedName>
</protein>
<feature type="compositionally biased region" description="Low complexity" evidence="1">
    <location>
        <begin position="33"/>
        <end position="43"/>
    </location>
</feature>
<keyword evidence="3" id="KW-1185">Reference proteome</keyword>
<proteinExistence type="predicted"/>
<evidence type="ECO:0000313" key="3">
    <source>
        <dbReference type="Proteomes" id="UP001595791"/>
    </source>
</evidence>
<accession>A0ABV8MRZ3</accession>
<organism evidence="2 3">
    <name type="scientific">Chitinimonas lacunae</name>
    <dbReference type="NCBI Taxonomy" id="1963018"/>
    <lineage>
        <taxon>Bacteria</taxon>
        <taxon>Pseudomonadati</taxon>
        <taxon>Pseudomonadota</taxon>
        <taxon>Betaproteobacteria</taxon>
        <taxon>Neisseriales</taxon>
        <taxon>Chitinibacteraceae</taxon>
        <taxon>Chitinimonas</taxon>
    </lineage>
</organism>
<dbReference type="Proteomes" id="UP001595791">
    <property type="component" value="Unassembled WGS sequence"/>
</dbReference>
<evidence type="ECO:0000313" key="2">
    <source>
        <dbReference type="EMBL" id="MFC4159691.1"/>
    </source>
</evidence>
<sequence>MSPLTFCAGRRSRPAAGPSSSVAAPTPAPAASPAPATQTDPPSIWRPRSPTS</sequence>
<comment type="caution">
    <text evidence="2">The sequence shown here is derived from an EMBL/GenBank/DDBJ whole genome shotgun (WGS) entry which is preliminary data.</text>
</comment>
<feature type="region of interest" description="Disordered" evidence="1">
    <location>
        <begin position="1"/>
        <end position="52"/>
    </location>
</feature>
<evidence type="ECO:0000256" key="1">
    <source>
        <dbReference type="SAM" id="MobiDB-lite"/>
    </source>
</evidence>
<dbReference type="RefSeq" id="WP_378163725.1">
    <property type="nucleotide sequence ID" value="NZ_JBHSBU010000001.1"/>
</dbReference>
<feature type="compositionally biased region" description="Low complexity" evidence="1">
    <location>
        <begin position="14"/>
        <end position="25"/>
    </location>
</feature>